<feature type="domain" description="Crinkler effector protein N-terminal" evidence="5">
    <location>
        <begin position="2"/>
        <end position="121"/>
    </location>
</feature>
<evidence type="ECO:0000256" key="3">
    <source>
        <dbReference type="ARBA" id="ARBA00022525"/>
    </source>
</evidence>
<comment type="subcellular location">
    <subcellularLocation>
        <location evidence="1">Host cell</location>
    </subcellularLocation>
    <subcellularLocation>
        <location evidence="2">Secreted</location>
    </subcellularLocation>
</comment>
<dbReference type="Pfam" id="PF20147">
    <property type="entry name" value="Crinkler"/>
    <property type="match status" value="1"/>
</dbReference>
<proteinExistence type="predicted"/>
<protein>
    <recommendedName>
        <fullName evidence="5">Crinkler effector protein N-terminal domain-containing protein</fullName>
    </recommendedName>
</protein>
<dbReference type="AlphaFoldDB" id="A0A6A3IIE1"/>
<evidence type="ECO:0000256" key="1">
    <source>
        <dbReference type="ARBA" id="ARBA00004340"/>
    </source>
</evidence>
<dbReference type="EMBL" id="QXFV01003150">
    <property type="protein sequence ID" value="KAE8979473.1"/>
    <property type="molecule type" value="Genomic_DNA"/>
</dbReference>
<feature type="region of interest" description="Disordered" evidence="4">
    <location>
        <begin position="167"/>
        <end position="191"/>
    </location>
</feature>
<reference evidence="6 7" key="1">
    <citation type="submission" date="2018-09" db="EMBL/GenBank/DDBJ databases">
        <title>Genomic investigation of the strawberry pathogen Phytophthora fragariae indicates pathogenicity is determined by transcriptional variation in three key races.</title>
        <authorList>
            <person name="Adams T.M."/>
            <person name="Armitage A.D."/>
            <person name="Sobczyk M.K."/>
            <person name="Bates H.J."/>
            <person name="Dunwell J.M."/>
            <person name="Nellist C.F."/>
            <person name="Harrison R.J."/>
        </authorList>
    </citation>
    <scope>NUCLEOTIDE SEQUENCE [LARGE SCALE GENOMIC DNA]</scope>
    <source>
        <strain evidence="6 7">SCRP249</strain>
    </source>
</reference>
<comment type="caution">
    <text evidence="6">The sequence shown here is derived from an EMBL/GenBank/DDBJ whole genome shotgun (WGS) entry which is preliminary data.</text>
</comment>
<organism evidence="6 7">
    <name type="scientific">Phytophthora rubi</name>
    <dbReference type="NCBI Taxonomy" id="129364"/>
    <lineage>
        <taxon>Eukaryota</taxon>
        <taxon>Sar</taxon>
        <taxon>Stramenopiles</taxon>
        <taxon>Oomycota</taxon>
        <taxon>Peronosporomycetes</taxon>
        <taxon>Peronosporales</taxon>
        <taxon>Peronosporaceae</taxon>
        <taxon>Phytophthora</taxon>
    </lineage>
</organism>
<accession>A0A6A3IIE1</accession>
<evidence type="ECO:0000256" key="4">
    <source>
        <dbReference type="SAM" id="MobiDB-lite"/>
    </source>
</evidence>
<evidence type="ECO:0000259" key="5">
    <source>
        <dbReference type="Pfam" id="PF20147"/>
    </source>
</evidence>
<evidence type="ECO:0000313" key="7">
    <source>
        <dbReference type="Proteomes" id="UP000429607"/>
    </source>
</evidence>
<name>A0A6A3IIE1_9STRA</name>
<evidence type="ECO:0000256" key="2">
    <source>
        <dbReference type="ARBA" id="ARBA00004613"/>
    </source>
</evidence>
<gene>
    <name evidence="6" type="ORF">PR001_g24542</name>
</gene>
<keyword evidence="3" id="KW-0964">Secreted</keyword>
<dbReference type="Proteomes" id="UP000429607">
    <property type="component" value="Unassembled WGS sequence"/>
</dbReference>
<feature type="non-terminal residue" evidence="6">
    <location>
        <position position="239"/>
    </location>
</feature>
<sequence length="239" mass="26921">MVKLFCAVVGVAGSAFEVDIDEVASVSALKKAIKEEKKNKLDKVDADALQLFLAKKDGAWLKDDDPAALELEEGKTHQDIQTLIDGEKMKATWTIEDVLTANNMTKRKGRAPKSRQIHVLVAVPEQENDRFSTMALGVAPSLPPTTIHRHPERLKRWSAINAMIRQKNQEANQKTTSEDAKKTNKKRKNHDVDKTVDYSSLCWEDIKPIYNFDDSYDLQPSDIPDADIELLLARIVDVR</sequence>
<dbReference type="GO" id="GO:0005576">
    <property type="term" value="C:extracellular region"/>
    <property type="evidence" value="ECO:0007669"/>
    <property type="project" value="UniProtKB-SubCell"/>
</dbReference>
<dbReference type="InterPro" id="IPR045379">
    <property type="entry name" value="Crinkler_N"/>
</dbReference>
<evidence type="ECO:0000313" key="6">
    <source>
        <dbReference type="EMBL" id="KAE8979473.1"/>
    </source>
</evidence>
<dbReference type="GO" id="GO:0043657">
    <property type="term" value="C:host cell"/>
    <property type="evidence" value="ECO:0007669"/>
    <property type="project" value="UniProtKB-SubCell"/>
</dbReference>